<reference evidence="4" key="1">
    <citation type="submission" date="2023-06" db="EMBL/GenBank/DDBJ databases">
        <title>Genome-scale phylogeny and comparative genomics of the fungal order Sordariales.</title>
        <authorList>
            <consortium name="Lawrence Berkeley National Laboratory"/>
            <person name="Hensen N."/>
            <person name="Bonometti L."/>
            <person name="Westerberg I."/>
            <person name="Brannstrom I.O."/>
            <person name="Guillou S."/>
            <person name="Cros-Aarteil S."/>
            <person name="Calhoun S."/>
            <person name="Haridas S."/>
            <person name="Kuo A."/>
            <person name="Mondo S."/>
            <person name="Pangilinan J."/>
            <person name="Riley R."/>
            <person name="LaButti K."/>
            <person name="Andreopoulos B."/>
            <person name="Lipzen A."/>
            <person name="Chen C."/>
            <person name="Yanf M."/>
            <person name="Daum C."/>
            <person name="Ng V."/>
            <person name="Clum A."/>
            <person name="Steindorff A."/>
            <person name="Ohm R."/>
            <person name="Martin F."/>
            <person name="Silar P."/>
            <person name="Natvig D."/>
            <person name="Lalanne C."/>
            <person name="Gautier V."/>
            <person name="Ament-velasquez S.L."/>
            <person name="Kruys A."/>
            <person name="Hutchinson M.I."/>
            <person name="Powell A.J."/>
            <person name="Barry K."/>
            <person name="Miller A.N."/>
            <person name="Grigoriev I.V."/>
            <person name="Debuchy R."/>
            <person name="Gladieux P."/>
            <person name="Thoren M.H."/>
            <person name="Johannesson H."/>
        </authorList>
    </citation>
    <scope>NUCLEOTIDE SEQUENCE</scope>
    <source>
        <strain evidence="4">SMH3187-1</strain>
    </source>
</reference>
<dbReference type="InterPro" id="IPR037217">
    <property type="entry name" value="Trp/Indoleamine_2_3_dOase-like"/>
</dbReference>
<gene>
    <name evidence="4" type="ORF">B0T18DRAFT_318562</name>
</gene>
<accession>A0AA40KB13</accession>
<evidence type="ECO:0000313" key="4">
    <source>
        <dbReference type="EMBL" id="KAK0752296.1"/>
    </source>
</evidence>
<evidence type="ECO:0000256" key="1">
    <source>
        <dbReference type="ARBA" id="ARBA00007119"/>
    </source>
</evidence>
<dbReference type="Pfam" id="PF01231">
    <property type="entry name" value="IDO"/>
    <property type="match status" value="1"/>
</dbReference>
<dbReference type="EMBL" id="JAUKUD010000002">
    <property type="protein sequence ID" value="KAK0752296.1"/>
    <property type="molecule type" value="Genomic_DNA"/>
</dbReference>
<keyword evidence="3" id="KW-0408">Iron</keyword>
<dbReference type="SUPFAM" id="SSF140959">
    <property type="entry name" value="Indolic compounds 2,3-dioxygenase-like"/>
    <property type="match status" value="1"/>
</dbReference>
<keyword evidence="2" id="KW-0479">Metal-binding</keyword>
<dbReference type="GO" id="GO:0046872">
    <property type="term" value="F:metal ion binding"/>
    <property type="evidence" value="ECO:0007669"/>
    <property type="project" value="UniProtKB-KW"/>
</dbReference>
<dbReference type="Gene3D" id="1.20.58.480">
    <property type="match status" value="1"/>
</dbReference>
<dbReference type="GO" id="GO:0020037">
    <property type="term" value="F:heme binding"/>
    <property type="evidence" value="ECO:0007669"/>
    <property type="project" value="InterPro"/>
</dbReference>
<evidence type="ECO:0000256" key="2">
    <source>
        <dbReference type="ARBA" id="ARBA00022723"/>
    </source>
</evidence>
<sequence length="485" mass="54302">MGSLPSSPFPVLDDPQPDNTSLPAFMVSTTRGFLPRMHPIAVLPSDFDVLESLLQRMPIKTLSGQPGLLAHGTLGDAVVAELPDLTACVDKYKDNLPLMNALYRDYSFLASAYLLEPCHLRFVRGEEYGLARDVLPANVARPLSRCAELCTFKPFMEYAGSYALFNHAPSHPHLPLTHPSQSLRLIRAFEHGLDPSSSEAGFILTHVEMASHSGDLVRAVLALLSTPSRAEANTALEDVVGAMRKINDVMETMWRRSKPAEYTGFRTFIFGVKGQGMFPRGVVYEGVGEKGESVSYRGESGANDSIIPLLDNLVALPLPETPLTRILHDFRSYRPENHREFLNWVGERSLQVGLKGWVLGLGEDLHKDGEEVRRSRRLWLGVLDQIREFRWRHWCFAREYILKRTAHPTATGGSPIVTWLPNQLSAVLLEMEGVWEGVKLVEGGKGGRDTVTEEMMELVGRQREMLEKEVKKWCEERGCLEQNAE</sequence>
<evidence type="ECO:0000256" key="3">
    <source>
        <dbReference type="ARBA" id="ARBA00023004"/>
    </source>
</evidence>
<dbReference type="Proteomes" id="UP001172155">
    <property type="component" value="Unassembled WGS sequence"/>
</dbReference>
<comment type="similarity">
    <text evidence="1">Belongs to the indoleamine 2,3-dioxygenase family.</text>
</comment>
<evidence type="ECO:0000313" key="5">
    <source>
        <dbReference type="Proteomes" id="UP001172155"/>
    </source>
</evidence>
<name>A0AA40KB13_9PEZI</name>
<dbReference type="GO" id="GO:0019441">
    <property type="term" value="P:L-tryptophan catabolic process to kynurenine"/>
    <property type="evidence" value="ECO:0007669"/>
    <property type="project" value="InterPro"/>
</dbReference>
<dbReference type="AlphaFoldDB" id="A0AA40KB13"/>
<organism evidence="4 5">
    <name type="scientific">Schizothecium vesticola</name>
    <dbReference type="NCBI Taxonomy" id="314040"/>
    <lineage>
        <taxon>Eukaryota</taxon>
        <taxon>Fungi</taxon>
        <taxon>Dikarya</taxon>
        <taxon>Ascomycota</taxon>
        <taxon>Pezizomycotina</taxon>
        <taxon>Sordariomycetes</taxon>
        <taxon>Sordariomycetidae</taxon>
        <taxon>Sordariales</taxon>
        <taxon>Schizotheciaceae</taxon>
        <taxon>Schizothecium</taxon>
    </lineage>
</organism>
<dbReference type="PANTHER" id="PTHR28657">
    <property type="entry name" value="INDOLEAMINE 2,3-DIOXYGENASE"/>
    <property type="match status" value="1"/>
</dbReference>
<dbReference type="InterPro" id="IPR000898">
    <property type="entry name" value="Indolamine_dOase"/>
</dbReference>
<keyword evidence="5" id="KW-1185">Reference proteome</keyword>
<proteinExistence type="inferred from homology"/>
<comment type="caution">
    <text evidence="4">The sequence shown here is derived from an EMBL/GenBank/DDBJ whole genome shotgun (WGS) entry which is preliminary data.</text>
</comment>
<dbReference type="PANTHER" id="PTHR28657:SF3">
    <property type="entry name" value="INDOLEAMINE 2,3-DIOXYGENASE"/>
    <property type="match status" value="1"/>
</dbReference>
<dbReference type="GO" id="GO:0016702">
    <property type="term" value="F:oxidoreductase activity, acting on single donors with incorporation of molecular oxygen, incorporation of two atoms of oxygen"/>
    <property type="evidence" value="ECO:0007669"/>
    <property type="project" value="UniProtKB-ARBA"/>
</dbReference>
<protein>
    <submittedName>
        <fullName evidence="4">Indoleamine 2,3-dioxygenase family protein</fullName>
    </submittedName>
</protein>